<gene>
    <name evidence="1" type="ORF">STCU_02839</name>
</gene>
<name>S9UND7_9TRYP</name>
<evidence type="ECO:0000313" key="2">
    <source>
        <dbReference type="Proteomes" id="UP000015354"/>
    </source>
</evidence>
<dbReference type="AlphaFoldDB" id="S9UND7"/>
<accession>S9UND7</accession>
<sequence>MPGIWDGVDSNCETVFSHQIGQRLGLRCIVTRCLTKDEPNRYFLAPVRGHHVLKGLCGCDIVVAAHLEQLFSHGRLQCVAVIDIVVHDLHVAQEILPIVCEVWPRLAHQVWADGARAAQEGEGSVRVEQIEQKLVGEGCLLVVLVAATVHSPRIHKDEHLHKRRVAAHREVGGDEAAEGVREQYDRRRKVEGLEPAVEIAAHHIHRLRQVVRAGLLTLAACEARQVEGVDFEPFTEELPVLRPSRDTAAEPVDQNNDITVILLRSTGGGNVLPDGLPLRLRAHSALARIVQGGDVLRRDSIEAGNAGLIILQLLHDKLFGVRELIGIGGYPVRLLSPRAPSLLHHFWSAL</sequence>
<dbReference type="Proteomes" id="UP000015354">
    <property type="component" value="Unassembled WGS sequence"/>
</dbReference>
<comment type="caution">
    <text evidence="1">The sequence shown here is derived from an EMBL/GenBank/DDBJ whole genome shotgun (WGS) entry which is preliminary data.</text>
</comment>
<evidence type="ECO:0000313" key="1">
    <source>
        <dbReference type="EMBL" id="EPY32382.1"/>
    </source>
</evidence>
<organism evidence="1 2">
    <name type="scientific">Strigomonas culicis</name>
    <dbReference type="NCBI Taxonomy" id="28005"/>
    <lineage>
        <taxon>Eukaryota</taxon>
        <taxon>Discoba</taxon>
        <taxon>Euglenozoa</taxon>
        <taxon>Kinetoplastea</taxon>
        <taxon>Metakinetoplastina</taxon>
        <taxon>Trypanosomatida</taxon>
        <taxon>Trypanosomatidae</taxon>
        <taxon>Strigomonadinae</taxon>
        <taxon>Strigomonas</taxon>
    </lineage>
</organism>
<dbReference type="GO" id="GO:0016787">
    <property type="term" value="F:hydrolase activity"/>
    <property type="evidence" value="ECO:0007669"/>
    <property type="project" value="UniProtKB-KW"/>
</dbReference>
<dbReference type="EMBL" id="ATMH01002839">
    <property type="protein sequence ID" value="EPY32382.1"/>
    <property type="molecule type" value="Genomic_DNA"/>
</dbReference>
<keyword evidence="1" id="KW-0378">Hydrolase</keyword>
<proteinExistence type="predicted"/>
<keyword evidence="2" id="KW-1185">Reference proteome</keyword>
<protein>
    <submittedName>
        <fullName evidence="1">Abhydrolase domain-containing protein 5</fullName>
    </submittedName>
</protein>
<reference evidence="1 2" key="1">
    <citation type="journal article" date="2013" name="PLoS ONE">
        <title>Predicting the Proteins of Angomonas deanei, Strigomonas culicis and Their Respective Endosymbionts Reveals New Aspects of the Trypanosomatidae Family.</title>
        <authorList>
            <person name="Motta M.C."/>
            <person name="Martins A.C."/>
            <person name="de Souza S.S."/>
            <person name="Catta-Preta C.M."/>
            <person name="Silva R."/>
            <person name="Klein C.C."/>
            <person name="de Almeida L.G."/>
            <person name="de Lima Cunha O."/>
            <person name="Ciapina L.P."/>
            <person name="Brocchi M."/>
            <person name="Colabardini A.C."/>
            <person name="de Araujo Lima B."/>
            <person name="Machado C.R."/>
            <person name="de Almeida Soares C.M."/>
            <person name="Probst C.M."/>
            <person name="de Menezes C.B."/>
            <person name="Thompson C.E."/>
            <person name="Bartholomeu D.C."/>
            <person name="Gradia D.F."/>
            <person name="Pavoni D.P."/>
            <person name="Grisard E.C."/>
            <person name="Fantinatti-Garboggini F."/>
            <person name="Marchini F.K."/>
            <person name="Rodrigues-Luiz G.F."/>
            <person name="Wagner G."/>
            <person name="Goldman G.H."/>
            <person name="Fietto J.L."/>
            <person name="Elias M.C."/>
            <person name="Goldman M.H."/>
            <person name="Sagot M.F."/>
            <person name="Pereira M."/>
            <person name="Stoco P.H."/>
            <person name="de Mendonca-Neto R.P."/>
            <person name="Teixeira S.M."/>
            <person name="Maciel T.E."/>
            <person name="de Oliveira Mendes T.A."/>
            <person name="Urmenyi T.P."/>
            <person name="de Souza W."/>
            <person name="Schenkman S."/>
            <person name="de Vasconcelos A.T."/>
        </authorList>
    </citation>
    <scope>NUCLEOTIDE SEQUENCE [LARGE SCALE GENOMIC DNA]</scope>
</reference>